<dbReference type="PROSITE" id="PS01027">
    <property type="entry name" value="GLYCOSYL_HYDROL_F39"/>
    <property type="match status" value="1"/>
</dbReference>
<evidence type="ECO:0000259" key="7">
    <source>
        <dbReference type="Pfam" id="PF21200"/>
    </source>
</evidence>
<feature type="transmembrane region" description="Helical" evidence="5">
    <location>
        <begin position="24"/>
        <end position="44"/>
    </location>
</feature>
<accession>A0AA35PT50</accession>
<keyword evidence="3" id="KW-0326">Glycosidase</keyword>
<keyword evidence="5" id="KW-0472">Membrane</keyword>
<dbReference type="InterPro" id="IPR049167">
    <property type="entry name" value="GH39_C"/>
</dbReference>
<reference evidence="8" key="1">
    <citation type="submission" date="2022-12" db="EMBL/GenBank/DDBJ databases">
        <authorList>
            <person name="Alioto T."/>
            <person name="Alioto T."/>
            <person name="Gomez Garrido J."/>
        </authorList>
    </citation>
    <scope>NUCLEOTIDE SEQUENCE</scope>
</reference>
<dbReference type="InterPro" id="IPR049166">
    <property type="entry name" value="GH39_cat"/>
</dbReference>
<keyword evidence="2" id="KW-0378">Hydrolase</keyword>
<evidence type="ECO:0000259" key="6">
    <source>
        <dbReference type="Pfam" id="PF01229"/>
    </source>
</evidence>
<dbReference type="FunFam" id="2.60.40.1500:FF:000002">
    <property type="entry name" value="Iduronidase alpha-L"/>
    <property type="match status" value="1"/>
</dbReference>
<dbReference type="Proteomes" id="UP001178461">
    <property type="component" value="Chromosome 17"/>
</dbReference>
<dbReference type="Pfam" id="PF21200">
    <property type="entry name" value="Glyco_hydro_39_C"/>
    <property type="match status" value="1"/>
</dbReference>
<organism evidence="8 9">
    <name type="scientific">Podarcis lilfordi</name>
    <name type="common">Lilford's wall lizard</name>
    <dbReference type="NCBI Taxonomy" id="74358"/>
    <lineage>
        <taxon>Eukaryota</taxon>
        <taxon>Metazoa</taxon>
        <taxon>Chordata</taxon>
        <taxon>Craniata</taxon>
        <taxon>Vertebrata</taxon>
        <taxon>Euteleostomi</taxon>
        <taxon>Lepidosauria</taxon>
        <taxon>Squamata</taxon>
        <taxon>Bifurcata</taxon>
        <taxon>Unidentata</taxon>
        <taxon>Episquamata</taxon>
        <taxon>Laterata</taxon>
        <taxon>Lacertibaenia</taxon>
        <taxon>Lacertidae</taxon>
        <taxon>Podarcis</taxon>
    </lineage>
</organism>
<dbReference type="Gene3D" id="2.60.40.10">
    <property type="entry name" value="Immunoglobulins"/>
    <property type="match status" value="1"/>
</dbReference>
<sequence>MEGRKSLCFVWVLISPGRIRSCRAWSLAILLGLTVQVAFGAFLINVDVSQTERELKHFWKSTGYCPPLPHRKADLFDLSKDQIINLAYISSVPHNGIEQIRIHWLLELIQVREANGTLHYNFTNLDNFMDLLWENKLRPGFELMGSPSGYFTDFEDKRQVIQWKDLVTQLAERYIERYGLKHVSKWNFETWNEPDHHDFDNVSMTVNGFLNYYDACSEGLRQASSQLKFGGPGDSFHPFPKSPMCWSLLCHCHNGTNFFTGETGVRLDYIAMHKKGAGRSLYILEQETEALGQIQKLFPTFTSVPVYNDEADPLVGWSVPQLWRADVTYAAMVAKVIAQHQNLLLARANNTVNYTLLSNDNAFLSYHPYHFTQRTLTARFQMNNTKPPHVQMVRKPVLTVMGLLALLGEEQVSANISSQESEDCDTLGILASVHRPQEQGPDSWQASVLIYASKDNETSSNVSAVTLNITNYPKHKGLVYLTYYLDNYLTNPYLQWRKLGAPDFPSPKQLEQIRAAEDPVVKGPFSLPAKGSLVLKQELPVPSVFLVHICAKPLAAPDQVNGVRLIRLTKEQVLIVWDDSCVNSKCLKKFEVFFSQDGKTFRQISVKDSIFTALVYSPETTVTGFYKVRAVDYWGRAGPFSLPVYYNEAS</sequence>
<gene>
    <name evidence="8" type="ORF">PODLI_1B040891</name>
</gene>
<dbReference type="PRINTS" id="PR00745">
    <property type="entry name" value="GLHYDRLASE39"/>
</dbReference>
<evidence type="ECO:0000256" key="1">
    <source>
        <dbReference type="ARBA" id="ARBA00008875"/>
    </source>
</evidence>
<dbReference type="InterPro" id="IPR017853">
    <property type="entry name" value="GH"/>
</dbReference>
<dbReference type="SUPFAM" id="SSF51445">
    <property type="entry name" value="(Trans)glycosidases"/>
    <property type="match status" value="1"/>
</dbReference>
<proteinExistence type="inferred from homology"/>
<dbReference type="InterPro" id="IPR013783">
    <property type="entry name" value="Ig-like_fold"/>
</dbReference>
<evidence type="ECO:0000256" key="2">
    <source>
        <dbReference type="ARBA" id="ARBA00022801"/>
    </source>
</evidence>
<dbReference type="GO" id="GO:0005975">
    <property type="term" value="P:carbohydrate metabolic process"/>
    <property type="evidence" value="ECO:0007669"/>
    <property type="project" value="InterPro"/>
</dbReference>
<dbReference type="PANTHER" id="PTHR12631:SF8">
    <property type="entry name" value="ALPHA-L-IDURONIDASE"/>
    <property type="match status" value="1"/>
</dbReference>
<dbReference type="Gene3D" id="3.20.20.80">
    <property type="entry name" value="Glycosidases"/>
    <property type="match status" value="1"/>
</dbReference>
<feature type="active site" description="Proton donor" evidence="4">
    <location>
        <position position="193"/>
    </location>
</feature>
<dbReference type="GO" id="GO:0003940">
    <property type="term" value="F:L-iduronidase activity"/>
    <property type="evidence" value="ECO:0007669"/>
    <property type="project" value="TreeGrafter"/>
</dbReference>
<comment type="similarity">
    <text evidence="1">Belongs to the glycosyl hydrolase 39 family.</text>
</comment>
<dbReference type="AlphaFoldDB" id="A0AA35PT50"/>
<evidence type="ECO:0000256" key="5">
    <source>
        <dbReference type="SAM" id="Phobius"/>
    </source>
</evidence>
<feature type="domain" description="Glycosyl hydrolases family 39 N-terminal catalytic" evidence="6">
    <location>
        <begin position="43"/>
        <end position="533"/>
    </location>
</feature>
<dbReference type="Pfam" id="PF01229">
    <property type="entry name" value="Glyco_hydro_39"/>
    <property type="match status" value="1"/>
</dbReference>
<dbReference type="PANTHER" id="PTHR12631">
    <property type="entry name" value="ALPHA-L-IDURONIDASE"/>
    <property type="match status" value="1"/>
</dbReference>
<evidence type="ECO:0000313" key="9">
    <source>
        <dbReference type="Proteomes" id="UP001178461"/>
    </source>
</evidence>
<feature type="domain" description="Alpha-L-iduronidase C-terminal" evidence="7">
    <location>
        <begin position="562"/>
        <end position="648"/>
    </location>
</feature>
<dbReference type="FunFam" id="2.60.40.10:FF:002085">
    <property type="entry name" value="Iduronidase, alpha-L"/>
    <property type="match status" value="1"/>
</dbReference>
<dbReference type="Gene3D" id="2.60.40.1500">
    <property type="entry name" value="Glycosyl hydrolase domain, family 39"/>
    <property type="match status" value="1"/>
</dbReference>
<keyword evidence="9" id="KW-1185">Reference proteome</keyword>
<dbReference type="FunFam" id="3.20.20.80:FF:000059">
    <property type="entry name" value="Alpha-L-iduronidase"/>
    <property type="match status" value="1"/>
</dbReference>
<evidence type="ECO:0000313" key="8">
    <source>
        <dbReference type="EMBL" id="CAI5796928.1"/>
    </source>
</evidence>
<evidence type="ECO:0000256" key="3">
    <source>
        <dbReference type="ARBA" id="ARBA00023295"/>
    </source>
</evidence>
<dbReference type="InterPro" id="IPR051923">
    <property type="entry name" value="Glycosyl_Hydrolase_39"/>
</dbReference>
<name>A0AA35PT50_9SAUR</name>
<dbReference type="SUPFAM" id="SSF51011">
    <property type="entry name" value="Glycosyl hydrolase domain"/>
    <property type="match status" value="1"/>
</dbReference>
<protein>
    <submittedName>
        <fullName evidence="8">Alpha-L-iduronidase isoform X1</fullName>
    </submittedName>
</protein>
<dbReference type="InterPro" id="IPR049165">
    <property type="entry name" value="GH39_as"/>
</dbReference>
<evidence type="ECO:0000256" key="4">
    <source>
        <dbReference type="PIRSR" id="PIRSR600514-1"/>
    </source>
</evidence>
<dbReference type="InterPro" id="IPR000514">
    <property type="entry name" value="Glyco_hydro_39"/>
</dbReference>
<keyword evidence="5" id="KW-0812">Transmembrane</keyword>
<dbReference type="EMBL" id="OX395142">
    <property type="protein sequence ID" value="CAI5796928.1"/>
    <property type="molecule type" value="Genomic_DNA"/>
</dbReference>
<keyword evidence="5" id="KW-1133">Transmembrane helix</keyword>